<dbReference type="GeneID" id="68573922"/>
<dbReference type="Gene3D" id="3.90.230.10">
    <property type="entry name" value="Creatinase/methionine aminopeptidase superfamily"/>
    <property type="match status" value="1"/>
</dbReference>
<comment type="caution">
    <text evidence="2">The sequence shown here is derived from an EMBL/GenBank/DDBJ whole genome shotgun (WGS) entry which is preliminary data.</text>
</comment>
<dbReference type="Proteomes" id="UP001500194">
    <property type="component" value="Unassembled WGS sequence"/>
</dbReference>
<dbReference type="Pfam" id="PF00557">
    <property type="entry name" value="Peptidase_M24"/>
    <property type="match status" value="1"/>
</dbReference>
<dbReference type="SUPFAM" id="SSF55920">
    <property type="entry name" value="Creatinase/aminopeptidase"/>
    <property type="match status" value="1"/>
</dbReference>
<dbReference type="CDD" id="cd01066">
    <property type="entry name" value="APP_MetAP"/>
    <property type="match status" value="1"/>
</dbReference>
<dbReference type="InterPro" id="IPR036005">
    <property type="entry name" value="Creatinase/aminopeptidase-like"/>
</dbReference>
<dbReference type="InterPro" id="IPR050659">
    <property type="entry name" value="Peptidase_M24B"/>
</dbReference>
<organism evidence="2 3">
    <name type="scientific">Salarchaeum japonicum</name>
    <dbReference type="NCBI Taxonomy" id="555573"/>
    <lineage>
        <taxon>Archaea</taxon>
        <taxon>Methanobacteriati</taxon>
        <taxon>Methanobacteriota</taxon>
        <taxon>Stenosarchaea group</taxon>
        <taxon>Halobacteria</taxon>
        <taxon>Halobacteriales</taxon>
        <taxon>Halobacteriaceae</taxon>
    </lineage>
</organism>
<dbReference type="RefSeq" id="WP_227260908.1">
    <property type="nucleotide sequence ID" value="NZ_BAAADU010000002.1"/>
</dbReference>
<dbReference type="PANTHER" id="PTHR46112">
    <property type="entry name" value="AMINOPEPTIDASE"/>
    <property type="match status" value="1"/>
</dbReference>
<proteinExistence type="predicted"/>
<feature type="domain" description="Peptidase M24" evidence="1">
    <location>
        <begin position="145"/>
        <end position="365"/>
    </location>
</feature>
<gene>
    <name evidence="2" type="ORF">GCM10009019_14050</name>
</gene>
<sequence>MVAPETTFAFLYDELEARDATGFVHVGGRFDDTLRYLTRFSGPEERYAFVFVGGDAVLCAPSGFERQAKREFAGDYVYTPDDLRADTPGGRAVEVLEAYDADGTLLVPQAVPHDAAVRLERAGFALESTDVVARERVVKDPEEIEALRKAQAAAAAGMRRAETVLAAADARGDGDALRFEGERLTTTSLRREVDAALVQEGATPRENTVVAAGGACTDRHFRGDVPVRSGETVVVDVSPRGPHGYHGALTRTFVVDSEGGWERRAFLAVESAQQAGLDELAGGADASLVHEETAAEIGAYGFPAGYGDTGFTHGAGYGVGVSRRENPRLPSDARLEPGTVLAVEPGVYDPAEGGVRLGDLVVVTDEGFEYLREYPREFTPRA</sequence>
<name>A0AAV3T116_9EURY</name>
<dbReference type="EMBL" id="BAAADU010000002">
    <property type="protein sequence ID" value="GAA0652124.1"/>
    <property type="molecule type" value="Genomic_DNA"/>
</dbReference>
<evidence type="ECO:0000313" key="3">
    <source>
        <dbReference type="Proteomes" id="UP001500194"/>
    </source>
</evidence>
<dbReference type="InterPro" id="IPR000994">
    <property type="entry name" value="Pept_M24"/>
</dbReference>
<protein>
    <submittedName>
        <fullName evidence="2">M24 family metallopeptidase</fullName>
    </submittedName>
</protein>
<reference evidence="2 3" key="1">
    <citation type="journal article" date="2019" name="Int. J. Syst. Evol. Microbiol.">
        <title>The Global Catalogue of Microorganisms (GCM) 10K type strain sequencing project: providing services to taxonomists for standard genome sequencing and annotation.</title>
        <authorList>
            <consortium name="The Broad Institute Genomics Platform"/>
            <consortium name="The Broad Institute Genome Sequencing Center for Infectious Disease"/>
            <person name="Wu L."/>
            <person name="Ma J."/>
        </authorList>
    </citation>
    <scope>NUCLEOTIDE SEQUENCE [LARGE SCALE GENOMIC DNA]</scope>
    <source>
        <strain evidence="2 3">JCM 16327</strain>
    </source>
</reference>
<dbReference type="AlphaFoldDB" id="A0AAV3T116"/>
<evidence type="ECO:0000313" key="2">
    <source>
        <dbReference type="EMBL" id="GAA0652124.1"/>
    </source>
</evidence>
<keyword evidence="3" id="KW-1185">Reference proteome</keyword>
<evidence type="ECO:0000259" key="1">
    <source>
        <dbReference type="Pfam" id="PF00557"/>
    </source>
</evidence>
<accession>A0AAV3T116</accession>
<dbReference type="PANTHER" id="PTHR46112:SF2">
    <property type="entry name" value="XAA-PRO AMINOPEPTIDASE P-RELATED"/>
    <property type="match status" value="1"/>
</dbReference>